<evidence type="ECO:0000259" key="1">
    <source>
        <dbReference type="Pfam" id="PF07693"/>
    </source>
</evidence>
<keyword evidence="3" id="KW-1185">Reference proteome</keyword>
<dbReference type="EMBL" id="JACDXW010000011">
    <property type="protein sequence ID" value="MCB5364893.1"/>
    <property type="molecule type" value="Genomic_DNA"/>
</dbReference>
<sequence>MWHDNETTIDYLNFGVVADACAKLLQQANGQPISVGVSGGWGVGKSSLVRMIAARLDEGTRPEENTYVVVTFNPWLYQDFEGARSALLQMVGDEVLRRASTSEGLLKKAKKLLQRINLLRLVQLGGEAAATIATGIPVGLVGRVLAKAGVLGEQPEGDGGGEQENASSLLKPAEPVSLPNEIQAFRDALEELLEELKITLIVFVDDLDRCLPQTAISTLESIRLLLFLKRSAFVVAADNDFIKGAVRVHFEGTGISDEVATNYFDKLIQVPLHVPRLGVNEAKAYLAMLLLERAKADGKFDEDRFKRALVAVPERLRASWRGDAVTLEFLKSLVDVGNGEMVALMELAEGLAPLLATSSKVNANPRLMKRFLNTVFLRSALAEPQGIQLDLKALAKWHLLERCDEALANELASKVTSADEGRVDALRVAEQTVREGGAPAAPFKDEFFHKEWLSLEPALGELDLRPLLHLSRDTATREFGGDDLTPQGRALRDALQVAIGANDQLTQAIRAAGAIQTEIVMAKVWQLKAPKRTWRQVEDVVPLLEPCKVFPELNAKAAILLAQAPVKDVGPGVVPLLYEQPWTRTTLESWLESPDASRRVKQAIEQAKKGAR</sequence>
<comment type="caution">
    <text evidence="2">The sequence shown here is derived from an EMBL/GenBank/DDBJ whole genome shotgun (WGS) entry which is preliminary data.</text>
</comment>
<dbReference type="Pfam" id="PF07693">
    <property type="entry name" value="KAP_NTPase"/>
    <property type="match status" value="1"/>
</dbReference>
<name>A0ABS8CFS9_9BURK</name>
<organism evidence="2 3">
    <name type="scientific">Mesopusillimonas faecipullorum</name>
    <dbReference type="NCBI Taxonomy" id="2755040"/>
    <lineage>
        <taxon>Bacteria</taxon>
        <taxon>Pseudomonadati</taxon>
        <taxon>Pseudomonadota</taxon>
        <taxon>Betaproteobacteria</taxon>
        <taxon>Burkholderiales</taxon>
        <taxon>Alcaligenaceae</taxon>
        <taxon>Mesopusillimonas</taxon>
    </lineage>
</organism>
<dbReference type="RefSeq" id="WP_226955310.1">
    <property type="nucleotide sequence ID" value="NZ_JACDXW010000011.1"/>
</dbReference>
<evidence type="ECO:0000313" key="3">
    <source>
        <dbReference type="Proteomes" id="UP000776983"/>
    </source>
</evidence>
<dbReference type="InterPro" id="IPR052754">
    <property type="entry name" value="NTPase_KAP_P-loop"/>
</dbReference>
<dbReference type="Proteomes" id="UP000776983">
    <property type="component" value="Unassembled WGS sequence"/>
</dbReference>
<proteinExistence type="predicted"/>
<protein>
    <submittedName>
        <fullName evidence="2">NTPase KAP</fullName>
    </submittedName>
</protein>
<reference evidence="2 3" key="1">
    <citation type="submission" date="2020-07" db="EMBL/GenBank/DDBJ databases">
        <title>Pusillimonas sp. nov., isolated from poultry manure in Taiwan.</title>
        <authorList>
            <person name="Lin S.-Y."/>
            <person name="Tang Y.-S."/>
            <person name="Young C.-C."/>
        </authorList>
    </citation>
    <scope>NUCLEOTIDE SEQUENCE [LARGE SCALE GENOMIC DNA]</scope>
    <source>
        <strain evidence="2 3">CC-YST705</strain>
    </source>
</reference>
<dbReference type="InterPro" id="IPR027417">
    <property type="entry name" value="P-loop_NTPase"/>
</dbReference>
<evidence type="ECO:0000313" key="2">
    <source>
        <dbReference type="EMBL" id="MCB5364893.1"/>
    </source>
</evidence>
<dbReference type="SUPFAM" id="SSF52540">
    <property type="entry name" value="P-loop containing nucleoside triphosphate hydrolases"/>
    <property type="match status" value="1"/>
</dbReference>
<dbReference type="InterPro" id="IPR011646">
    <property type="entry name" value="KAP_P-loop"/>
</dbReference>
<dbReference type="PANTHER" id="PTHR22674">
    <property type="entry name" value="NTPASE, KAP FAMILY P-LOOP DOMAIN-CONTAINING 1"/>
    <property type="match status" value="1"/>
</dbReference>
<dbReference type="Gene3D" id="3.40.50.300">
    <property type="entry name" value="P-loop containing nucleotide triphosphate hydrolases"/>
    <property type="match status" value="1"/>
</dbReference>
<accession>A0ABS8CFS9</accession>
<gene>
    <name evidence="2" type="ORF">H0484_14185</name>
</gene>
<dbReference type="PANTHER" id="PTHR22674:SF6">
    <property type="entry name" value="NTPASE KAP FAMILY P-LOOP DOMAIN-CONTAINING PROTEIN 1"/>
    <property type="match status" value="1"/>
</dbReference>
<feature type="domain" description="KAP NTPase" evidence="1">
    <location>
        <begin position="16"/>
        <end position="378"/>
    </location>
</feature>